<keyword evidence="7" id="KW-0539">Nucleus</keyword>
<dbReference type="InterPro" id="IPR019481">
    <property type="entry name" value="TFIIIC_triple_barrel"/>
</dbReference>
<dbReference type="SMART" id="SM00456">
    <property type="entry name" value="WW"/>
    <property type="match status" value="1"/>
</dbReference>
<sequence>MENRNSSSDDEWEEQTMVVMVNGILDAQLVRNAVKDNQVSLRFAETQNPVFQVNNSLYSGTWQEVLGTNIILKEDGDRLEVVSCSLTTLKTEKALLTAKVSNDSGKAENAPSHTNTTRSKKGEDSPIKGSPVLLSLPAVRRRGRKKASSSQDTTLDESPNVSFSDTSKEVEVLAEPEKNIKELEENMTEKKDDSEEIPVEKEEKSEEVLTISSESIGDAVKEEPPTEPVRIPTPDDCDMNIPSSSGTDIIKESTPSPVADDVAEEPLCDDSNPSTDIKLEQKAPSPEEDMTSACKNEKDLENLSNIDEVQRLPEVAESNLKKEDNEDDQMEVDMEVSDEEPAEGAKKQSEVADDAAEVQKRDRLKQELARLQVELAASKKPEPSPIRISCFHPAASVFSQQKGYVPANTPAPMAPPTIELRPPMFSPTISSTSPTKSRISKLGSPALNVPPPSVVLPKLSSFSENQKNLLKLATPICAVASDPVAELSEALRLNNTKEPPKREEESKLSDDNAQDDSTKMDNLSREKRKYIKKKDRDSEKDDKDKRNHVNLQTKTGSLSKPGDGSDHEEKPLDKKTFDVQMPPFEKISECIYLTKNATKKKTESLLCFCRDSGADCSDQSCVNASMSTECPSGCVPGCKNRRFKKKNYAPVEAFHTGTPKGFGLRATKDIKKGVFIIEYIGEVLDKDDYEKRKEKYASDKSHQHHYLCDAGIYTIDATKKGNISRFINHSCEPNAVCEKWSVPKTPGDVSRIGFFSTRDIAVGEEITFDYRFVNYGRDAQKCHCGAPSCNGWIGTRPEGDSDSEEEEEEEVETDEEELESGDSFFNKISSMQPDELKEEIQSRFDSLIFNNKKHSHKIMQLASYMVDYDQKMAFIEKIFSSDSPLQTQLMYASSGMTRLLVSWLTHDDFSVPSLKLKQKIMQVLHNDAFLPSARADQELLSLVSALAKCPDVPPLVEVQCVGESLISAVSDQSRPYEEHAKTIAAEIQTNYERFQIMTVRLNNHWFNRSVNFRIPKKIREPEKEKEKDFSPPVQENDGYWKNRRYNGNYSYNFFPRQQYSYKRPYYRSDYRQRSRSRTRSCSPKRKRTEEFPTDRHRKSVRAKSPEALERPTPPSSSCSFGDKAPPPPQAVYQKPPAPRELPTPAIHPHLGHQTNGMIPVPHYPTPMHPYEMYNDWCAPNMHMSYGYYPQMNGYHPMEHHQMLSRAVGGRERNPSTPKESPPLTKFSLPKLEDLGTLYDSMPLEDLKERLEVLNKELHMLHKKIVLKEECVSKIKEEKKLEEARKQSSITIKIEPPPPPSKYVWAKALCATGETYYYNKVTKETQWDPPRGDQGELDPNDRTPPPVCDTTAKEDYGEENDSDSKSDVPLSSRAKQVLYTQTEAELVQRAKEEADREAARQRVQQMAEDEEGRKRAVEAASKAFKLNLEKVIKPIVKKNLEKIPDATPPKIVWLVKLLVKEMYKRESSRSDFDYKLNDTSYKMVKKYTETLMERKLKTGVADLWKGYK</sequence>
<dbReference type="PROSITE" id="PS50868">
    <property type="entry name" value="POST_SET"/>
    <property type="match status" value="1"/>
</dbReference>
<feature type="compositionally biased region" description="Basic and acidic residues" evidence="8">
    <location>
        <begin position="534"/>
        <end position="547"/>
    </location>
</feature>
<feature type="compositionally biased region" description="Basic and acidic residues" evidence="8">
    <location>
        <begin position="498"/>
        <end position="525"/>
    </location>
</feature>
<feature type="compositionally biased region" description="Polar residues" evidence="8">
    <location>
        <begin position="148"/>
        <end position="165"/>
    </location>
</feature>
<gene>
    <name evidence="13" type="ORF">CAUJ_LOCUS104</name>
</gene>
<feature type="compositionally biased region" description="Basic residues" evidence="8">
    <location>
        <begin position="1073"/>
        <end position="1086"/>
    </location>
</feature>
<feature type="region of interest" description="Disordered" evidence="8">
    <location>
        <begin position="100"/>
        <end position="360"/>
    </location>
</feature>
<dbReference type="GO" id="GO:0005634">
    <property type="term" value="C:nucleus"/>
    <property type="evidence" value="ECO:0007669"/>
    <property type="project" value="UniProtKB-SubCell"/>
</dbReference>
<dbReference type="SMART" id="SM00317">
    <property type="entry name" value="SET"/>
    <property type="match status" value="1"/>
</dbReference>
<dbReference type="InterPro" id="IPR046341">
    <property type="entry name" value="SET_dom_sf"/>
</dbReference>
<dbReference type="Pfam" id="PF00397">
    <property type="entry name" value="WW"/>
    <property type="match status" value="1"/>
</dbReference>
<dbReference type="GO" id="GO:0140938">
    <property type="term" value="F:histone H3 methyltransferase activity"/>
    <property type="evidence" value="ECO:0007669"/>
    <property type="project" value="UniProtKB-ARBA"/>
</dbReference>
<dbReference type="PROSITE" id="PS51215">
    <property type="entry name" value="AWS"/>
    <property type="match status" value="1"/>
</dbReference>
<comment type="subcellular location">
    <subcellularLocation>
        <location evidence="2">Chromosome</location>
    </subcellularLocation>
    <subcellularLocation>
        <location evidence="1">Nucleus</location>
    </subcellularLocation>
</comment>
<evidence type="ECO:0000256" key="4">
    <source>
        <dbReference type="ARBA" id="ARBA00022603"/>
    </source>
</evidence>
<dbReference type="Pfam" id="PF10419">
    <property type="entry name" value="TFIIIC_sub6"/>
    <property type="match status" value="1"/>
</dbReference>
<feature type="region of interest" description="Disordered" evidence="8">
    <location>
        <begin position="1021"/>
        <end position="1041"/>
    </location>
</feature>
<proteinExistence type="predicted"/>
<dbReference type="PANTHER" id="PTHR22884">
    <property type="entry name" value="SET DOMAIN PROTEINS"/>
    <property type="match status" value="1"/>
</dbReference>
<dbReference type="GO" id="GO:0032259">
    <property type="term" value="P:methylation"/>
    <property type="evidence" value="ECO:0007669"/>
    <property type="project" value="UniProtKB-KW"/>
</dbReference>
<accession>A0A8S1GLZ9</accession>
<feature type="region of interest" description="Disordered" evidence="8">
    <location>
        <begin position="793"/>
        <end position="823"/>
    </location>
</feature>
<dbReference type="SMART" id="SM00508">
    <property type="entry name" value="PostSET"/>
    <property type="match status" value="1"/>
</dbReference>
<evidence type="ECO:0000313" key="13">
    <source>
        <dbReference type="EMBL" id="CAD6184185.1"/>
    </source>
</evidence>
<comment type="caution">
    <text evidence="13">The sequence shown here is derived from an EMBL/GenBank/DDBJ whole genome shotgun (WGS) entry which is preliminary data.</text>
</comment>
<dbReference type="EMBL" id="CAJGYM010000001">
    <property type="protein sequence ID" value="CAD6184185.1"/>
    <property type="molecule type" value="Genomic_DNA"/>
</dbReference>
<feature type="compositionally biased region" description="Low complexity" evidence="8">
    <location>
        <begin position="426"/>
        <end position="447"/>
    </location>
</feature>
<keyword evidence="14" id="KW-1185">Reference proteome</keyword>
<protein>
    <recommendedName>
        <fullName evidence="15">Histone-lysine N-methyltransferase</fullName>
    </recommendedName>
</protein>
<evidence type="ECO:0000256" key="2">
    <source>
        <dbReference type="ARBA" id="ARBA00004286"/>
    </source>
</evidence>
<dbReference type="Gene3D" id="2.170.270.10">
    <property type="entry name" value="SET domain"/>
    <property type="match status" value="1"/>
</dbReference>
<evidence type="ECO:0000259" key="11">
    <source>
        <dbReference type="PROSITE" id="PS50868"/>
    </source>
</evidence>
<feature type="compositionally biased region" description="Pro residues" evidence="8">
    <location>
        <begin position="1124"/>
        <end position="1141"/>
    </location>
</feature>
<dbReference type="PROSITE" id="PS50020">
    <property type="entry name" value="WW_DOMAIN_2"/>
    <property type="match status" value="1"/>
</dbReference>
<feature type="compositionally biased region" description="Basic and acidic residues" evidence="8">
    <location>
        <begin position="166"/>
        <end position="207"/>
    </location>
</feature>
<dbReference type="OrthoDB" id="5838894at2759"/>
<evidence type="ECO:0000256" key="5">
    <source>
        <dbReference type="ARBA" id="ARBA00022679"/>
    </source>
</evidence>
<dbReference type="InterPro" id="IPR036020">
    <property type="entry name" value="WW_dom_sf"/>
</dbReference>
<evidence type="ECO:0000256" key="3">
    <source>
        <dbReference type="ARBA" id="ARBA00022454"/>
    </source>
</evidence>
<evidence type="ECO:0008006" key="15">
    <source>
        <dbReference type="Google" id="ProtNLM"/>
    </source>
</evidence>
<dbReference type="Pfam" id="PF00856">
    <property type="entry name" value="SET"/>
    <property type="match status" value="1"/>
</dbReference>
<feature type="compositionally biased region" description="Acidic residues" evidence="8">
    <location>
        <begin position="325"/>
        <end position="342"/>
    </location>
</feature>
<keyword evidence="4" id="KW-0489">Methyltransferase</keyword>
<dbReference type="Gene3D" id="2.20.70.10">
    <property type="match status" value="1"/>
</dbReference>
<feature type="compositionally biased region" description="Acidic residues" evidence="8">
    <location>
        <begin position="800"/>
        <end position="820"/>
    </location>
</feature>
<feature type="region of interest" description="Disordered" evidence="8">
    <location>
        <begin position="492"/>
        <end position="578"/>
    </location>
</feature>
<dbReference type="PROSITE" id="PS50280">
    <property type="entry name" value="SET"/>
    <property type="match status" value="1"/>
</dbReference>
<keyword evidence="3" id="KW-0158">Chromosome</keyword>
<dbReference type="InterPro" id="IPR003616">
    <property type="entry name" value="Post-SET_dom"/>
</dbReference>
<feature type="domain" description="SET" evidence="10">
    <location>
        <begin position="649"/>
        <end position="771"/>
    </location>
</feature>
<dbReference type="SUPFAM" id="SSF82199">
    <property type="entry name" value="SET domain"/>
    <property type="match status" value="1"/>
</dbReference>
<dbReference type="CDD" id="cd00201">
    <property type="entry name" value="WW"/>
    <property type="match status" value="1"/>
</dbReference>
<evidence type="ECO:0000259" key="9">
    <source>
        <dbReference type="PROSITE" id="PS50020"/>
    </source>
</evidence>
<dbReference type="SMART" id="SM00570">
    <property type="entry name" value="AWS"/>
    <property type="match status" value="1"/>
</dbReference>
<feature type="region of interest" description="Disordered" evidence="8">
    <location>
        <begin position="1064"/>
        <end position="1153"/>
    </location>
</feature>
<evidence type="ECO:0000256" key="7">
    <source>
        <dbReference type="ARBA" id="ARBA00023242"/>
    </source>
</evidence>
<dbReference type="InterPro" id="IPR050777">
    <property type="entry name" value="SET2_Histone-Lys_MeTrsfase"/>
</dbReference>
<keyword evidence="6" id="KW-0949">S-adenosyl-L-methionine</keyword>
<feature type="domain" description="Post-SET" evidence="11">
    <location>
        <begin position="778"/>
        <end position="794"/>
    </location>
</feature>
<feature type="domain" description="WW" evidence="9">
    <location>
        <begin position="1298"/>
        <end position="1331"/>
    </location>
</feature>
<name>A0A8S1GLZ9_9PELO</name>
<dbReference type="InterPro" id="IPR001214">
    <property type="entry name" value="SET_dom"/>
</dbReference>
<feature type="compositionally biased region" description="Basic and acidic residues" evidence="8">
    <location>
        <begin position="563"/>
        <end position="577"/>
    </location>
</feature>
<feature type="region of interest" description="Disordered" evidence="8">
    <location>
        <begin position="1324"/>
        <end position="1372"/>
    </location>
</feature>
<dbReference type="Gene3D" id="2.60.40.4370">
    <property type="match status" value="1"/>
</dbReference>
<evidence type="ECO:0000256" key="8">
    <source>
        <dbReference type="SAM" id="MobiDB-lite"/>
    </source>
</evidence>
<organism evidence="13 14">
    <name type="scientific">Caenorhabditis auriculariae</name>
    <dbReference type="NCBI Taxonomy" id="2777116"/>
    <lineage>
        <taxon>Eukaryota</taxon>
        <taxon>Metazoa</taxon>
        <taxon>Ecdysozoa</taxon>
        <taxon>Nematoda</taxon>
        <taxon>Chromadorea</taxon>
        <taxon>Rhabditida</taxon>
        <taxon>Rhabditina</taxon>
        <taxon>Rhabditomorpha</taxon>
        <taxon>Rhabditoidea</taxon>
        <taxon>Rhabditidae</taxon>
        <taxon>Peloderinae</taxon>
        <taxon>Caenorhabditis</taxon>
    </lineage>
</organism>
<evidence type="ECO:0000313" key="14">
    <source>
        <dbReference type="Proteomes" id="UP000835052"/>
    </source>
</evidence>
<evidence type="ECO:0000259" key="10">
    <source>
        <dbReference type="PROSITE" id="PS50280"/>
    </source>
</evidence>
<keyword evidence="5" id="KW-0808">Transferase</keyword>
<dbReference type="SUPFAM" id="SSF51045">
    <property type="entry name" value="WW domain"/>
    <property type="match status" value="1"/>
</dbReference>
<feature type="compositionally biased region" description="Basic and acidic residues" evidence="8">
    <location>
        <begin position="1324"/>
        <end position="1333"/>
    </location>
</feature>
<feature type="domain" description="AWS" evidence="12">
    <location>
        <begin position="602"/>
        <end position="647"/>
    </location>
</feature>
<dbReference type="GO" id="GO:0016279">
    <property type="term" value="F:protein-lysine N-methyltransferase activity"/>
    <property type="evidence" value="ECO:0007669"/>
    <property type="project" value="UniProtKB-ARBA"/>
</dbReference>
<feature type="region of interest" description="Disordered" evidence="8">
    <location>
        <begin position="408"/>
        <end position="451"/>
    </location>
</feature>
<dbReference type="InterPro" id="IPR001202">
    <property type="entry name" value="WW_dom"/>
</dbReference>
<dbReference type="InterPro" id="IPR006560">
    <property type="entry name" value="AWS_dom"/>
</dbReference>
<dbReference type="Proteomes" id="UP000835052">
    <property type="component" value="Unassembled WGS sequence"/>
</dbReference>
<feature type="compositionally biased region" description="Polar residues" evidence="8">
    <location>
        <begin position="549"/>
        <end position="558"/>
    </location>
</feature>
<evidence type="ECO:0000259" key="12">
    <source>
        <dbReference type="PROSITE" id="PS51215"/>
    </source>
</evidence>
<evidence type="ECO:0000256" key="1">
    <source>
        <dbReference type="ARBA" id="ARBA00004123"/>
    </source>
</evidence>
<dbReference type="GO" id="GO:0005694">
    <property type="term" value="C:chromosome"/>
    <property type="evidence" value="ECO:0007669"/>
    <property type="project" value="UniProtKB-SubCell"/>
</dbReference>
<evidence type="ECO:0000256" key="6">
    <source>
        <dbReference type="ARBA" id="ARBA00022691"/>
    </source>
</evidence>
<reference evidence="13" key="1">
    <citation type="submission" date="2020-10" db="EMBL/GenBank/DDBJ databases">
        <authorList>
            <person name="Kikuchi T."/>
        </authorList>
    </citation>
    <scope>NUCLEOTIDE SEQUENCE</scope>
    <source>
        <strain evidence="13">NKZ352</strain>
    </source>
</reference>
<dbReference type="PROSITE" id="PS01159">
    <property type="entry name" value="WW_DOMAIN_1"/>
    <property type="match status" value="1"/>
</dbReference>